<evidence type="ECO:0000313" key="3">
    <source>
        <dbReference type="Proteomes" id="UP000324222"/>
    </source>
</evidence>
<sequence>MTKLWCRDRKASPPGSGLMVRGRGIAQLRTLTATASLTATGEARRSCFDCKLRRSIAFPFTASLSLLIACLAFIAKPRLKHTSVSVEKRIKIHTLRPSTSPGFENIRHLKHSGRAASNGFALSAVP</sequence>
<protein>
    <submittedName>
        <fullName evidence="2">Uncharacterized protein</fullName>
    </submittedName>
</protein>
<proteinExistence type="predicted"/>
<evidence type="ECO:0000256" key="1">
    <source>
        <dbReference type="SAM" id="Phobius"/>
    </source>
</evidence>
<comment type="caution">
    <text evidence="2">The sequence shown here is derived from an EMBL/GenBank/DDBJ whole genome shotgun (WGS) entry which is preliminary data.</text>
</comment>
<dbReference type="Proteomes" id="UP000324222">
    <property type="component" value="Unassembled WGS sequence"/>
</dbReference>
<name>A0A5B7E0I0_PORTR</name>
<keyword evidence="1" id="KW-0812">Transmembrane</keyword>
<evidence type="ECO:0000313" key="2">
    <source>
        <dbReference type="EMBL" id="MPC26985.1"/>
    </source>
</evidence>
<accession>A0A5B7E0I0</accession>
<dbReference type="AlphaFoldDB" id="A0A5B7E0I0"/>
<feature type="transmembrane region" description="Helical" evidence="1">
    <location>
        <begin position="55"/>
        <end position="75"/>
    </location>
</feature>
<reference evidence="2 3" key="1">
    <citation type="submission" date="2019-05" db="EMBL/GenBank/DDBJ databases">
        <title>Another draft genome of Portunus trituberculatus and its Hox gene families provides insights of decapod evolution.</title>
        <authorList>
            <person name="Jeong J.-H."/>
            <person name="Song I."/>
            <person name="Kim S."/>
            <person name="Choi T."/>
            <person name="Kim D."/>
            <person name="Ryu S."/>
            <person name="Kim W."/>
        </authorList>
    </citation>
    <scope>NUCLEOTIDE SEQUENCE [LARGE SCALE GENOMIC DNA]</scope>
    <source>
        <tissue evidence="2">Muscle</tissue>
    </source>
</reference>
<keyword evidence="3" id="KW-1185">Reference proteome</keyword>
<dbReference type="EMBL" id="VSRR010001679">
    <property type="protein sequence ID" value="MPC26985.1"/>
    <property type="molecule type" value="Genomic_DNA"/>
</dbReference>
<keyword evidence="1" id="KW-0472">Membrane</keyword>
<organism evidence="2 3">
    <name type="scientific">Portunus trituberculatus</name>
    <name type="common">Swimming crab</name>
    <name type="synonym">Neptunus trituberculatus</name>
    <dbReference type="NCBI Taxonomy" id="210409"/>
    <lineage>
        <taxon>Eukaryota</taxon>
        <taxon>Metazoa</taxon>
        <taxon>Ecdysozoa</taxon>
        <taxon>Arthropoda</taxon>
        <taxon>Crustacea</taxon>
        <taxon>Multicrustacea</taxon>
        <taxon>Malacostraca</taxon>
        <taxon>Eumalacostraca</taxon>
        <taxon>Eucarida</taxon>
        <taxon>Decapoda</taxon>
        <taxon>Pleocyemata</taxon>
        <taxon>Brachyura</taxon>
        <taxon>Eubrachyura</taxon>
        <taxon>Portunoidea</taxon>
        <taxon>Portunidae</taxon>
        <taxon>Portuninae</taxon>
        <taxon>Portunus</taxon>
    </lineage>
</organism>
<keyword evidence="1" id="KW-1133">Transmembrane helix</keyword>
<gene>
    <name evidence="2" type="ORF">E2C01_020136</name>
</gene>